<protein>
    <submittedName>
        <fullName evidence="1">Minor capsid protein</fullName>
    </submittedName>
</protein>
<dbReference type="InterPro" id="IPR009319">
    <property type="entry name" value="Phage_A118_VSP1"/>
</dbReference>
<dbReference type="GO" id="GO:0005198">
    <property type="term" value="F:structural molecule activity"/>
    <property type="evidence" value="ECO:0007669"/>
    <property type="project" value="InterPro"/>
</dbReference>
<proteinExistence type="predicted"/>
<dbReference type="Pfam" id="PF06152">
    <property type="entry name" value="Phage_min_cap2"/>
    <property type="match status" value="1"/>
</dbReference>
<organism evidence="1">
    <name type="scientific">Siphoviridae sp. ct8Cp41</name>
    <dbReference type="NCBI Taxonomy" id="2825358"/>
    <lineage>
        <taxon>Viruses</taxon>
        <taxon>Duplodnaviria</taxon>
        <taxon>Heunggongvirae</taxon>
        <taxon>Uroviricota</taxon>
        <taxon>Caudoviricetes</taxon>
    </lineage>
</organism>
<sequence length="401" mass="45375">MTYPFSPAVLDALPEPIAELFRGLEDRLLQEICWRLVVSNDLNQVTVEDIRELRAHGITLDEITTAIAETTQTSLDKVDAIMDGVVERNRKYYGALATAAEITAPRHIVDDVDVEAIRRQTKDELRNLTQSMGFAVRRNGKVIKWLEPKKAYQWALDMAETEVMSGTISYNEAIAHATKQLAAGGLTSIRYESNGRVHYDQADVAARRAVMTGVNQTCQRYAEQSMERLETNLVEVSAHAGARNTGSGPENHQSWQGKLFVWNKPGQPKNTKYPDFIENTGYGTGPGLGGWNCKHHYYPFVEGVSSRTYTDKQLREIDQPPFEYQGRTYDQYQASQKQREIERSIRKQKRIQKAAEALGTEEAAKDATAAKAKIRLLNREYKLFSEAANLPLQRERTKVVY</sequence>
<dbReference type="EMBL" id="BK016059">
    <property type="protein sequence ID" value="DAF91652.1"/>
    <property type="molecule type" value="Genomic_DNA"/>
</dbReference>
<accession>A0A8S5UB10</accession>
<evidence type="ECO:0000313" key="1">
    <source>
        <dbReference type="EMBL" id="DAF91652.1"/>
    </source>
</evidence>
<reference evidence="1" key="1">
    <citation type="journal article" date="2021" name="Proc. Natl. Acad. Sci. U.S.A.">
        <title>A Catalog of Tens of Thousands of Viruses from Human Metagenomes Reveals Hidden Associations with Chronic Diseases.</title>
        <authorList>
            <person name="Tisza M.J."/>
            <person name="Buck C.B."/>
        </authorList>
    </citation>
    <scope>NUCLEOTIDE SEQUENCE</scope>
    <source>
        <strain evidence="1">Ct8Cp41</strain>
    </source>
</reference>
<name>A0A8S5UB10_9CAUD</name>